<protein>
    <recommendedName>
        <fullName evidence="1">DUF6984 domain-containing protein</fullName>
    </recommendedName>
</protein>
<feature type="domain" description="DUF6984" evidence="1">
    <location>
        <begin position="8"/>
        <end position="108"/>
    </location>
</feature>
<evidence type="ECO:0000259" key="1">
    <source>
        <dbReference type="Pfam" id="PF22480"/>
    </source>
</evidence>
<dbReference type="EMBL" id="LR134343">
    <property type="protein sequence ID" value="VEG12410.1"/>
    <property type="molecule type" value="Genomic_DNA"/>
</dbReference>
<dbReference type="KEGG" id="mcun:NCTC10297_00332"/>
<evidence type="ECO:0000313" key="2">
    <source>
        <dbReference type="EMBL" id="VEG12410.1"/>
    </source>
</evidence>
<dbReference type="Proteomes" id="UP000274100">
    <property type="component" value="Chromosome"/>
</dbReference>
<sequence>MLTDDDLRFLTQSELRLVEYLLSLCHMPYKHDLPIAETPIIDLTHDCGMGSVEFFRACNYRRKFGRALIEADTFDVDGRRVMLQLCIDQHGYLYQLDSFTADFDPLIKPLGEVFVFENINVHKIDECQPKSKISVPKETKFSKMSDDTALKAQCFLHNLATEPLSLAYVFSGDDTWMLSVDLIYRIYQCGLAEFEFDVLAKNEKNLNVTYDDIDDFCYHLSITHPDDLRSDIWQDTKMILTPFGQNLINQYFQDFDRWYDTINTAFIEKLEDIFIEHGLAWNEKKPLFPTIGTYEIT</sequence>
<evidence type="ECO:0000313" key="3">
    <source>
        <dbReference type="Proteomes" id="UP000274100"/>
    </source>
</evidence>
<organism evidence="2 3">
    <name type="scientific">Moraxella cuniculi</name>
    <dbReference type="NCBI Taxonomy" id="34061"/>
    <lineage>
        <taxon>Bacteria</taxon>
        <taxon>Pseudomonadati</taxon>
        <taxon>Pseudomonadota</taxon>
        <taxon>Gammaproteobacteria</taxon>
        <taxon>Moraxellales</taxon>
        <taxon>Moraxellaceae</taxon>
        <taxon>Moraxella</taxon>
    </lineage>
</organism>
<dbReference type="AlphaFoldDB" id="A0A448GUB8"/>
<dbReference type="InterPro" id="IPR054253">
    <property type="entry name" value="DUF6984"/>
</dbReference>
<proteinExistence type="predicted"/>
<accession>A0A448GUB8</accession>
<dbReference type="RefSeq" id="WP_375537701.1">
    <property type="nucleotide sequence ID" value="NZ_LR134343.1"/>
</dbReference>
<dbReference type="Pfam" id="PF22480">
    <property type="entry name" value="DUF6984"/>
    <property type="match status" value="1"/>
</dbReference>
<reference evidence="2 3" key="1">
    <citation type="submission" date="2018-12" db="EMBL/GenBank/DDBJ databases">
        <authorList>
            <consortium name="Pathogen Informatics"/>
        </authorList>
    </citation>
    <scope>NUCLEOTIDE SEQUENCE [LARGE SCALE GENOMIC DNA]</scope>
    <source>
        <strain evidence="2 3">NCTC10297</strain>
    </source>
</reference>
<gene>
    <name evidence="2" type="ORF">NCTC10297_00332</name>
</gene>
<name>A0A448GUB8_9GAMM</name>